<accession>A0A077ASY6</accession>
<keyword evidence="2" id="KW-1185">Reference proteome</keyword>
<evidence type="ECO:0000313" key="2">
    <source>
        <dbReference type="Proteomes" id="UP000028926"/>
    </source>
</evidence>
<dbReference type="HOGENOM" id="CLU_2218287_0_0_5"/>
<name>A0A077ASY6_9PROT</name>
<dbReference type="EMBL" id="CP008941">
    <property type="protein sequence ID" value="AIK96317.1"/>
    <property type="molecule type" value="Genomic_DNA"/>
</dbReference>
<gene>
    <name evidence="1" type="ORF">ID47_05575</name>
</gene>
<dbReference type="AlphaFoldDB" id="A0A077ASY6"/>
<organism evidence="1 2">
    <name type="scientific">Candidatus Odyssella acanthamoebae</name>
    <dbReference type="NCBI Taxonomy" id="91604"/>
    <lineage>
        <taxon>Bacteria</taxon>
        <taxon>Pseudomonadati</taxon>
        <taxon>Pseudomonadota</taxon>
        <taxon>Alphaproteobacteria</taxon>
        <taxon>Holosporales</taxon>
        <taxon>Candidatus Paracaedibacteraceae</taxon>
        <taxon>Candidatus Odyssella</taxon>
    </lineage>
</organism>
<evidence type="ECO:0000313" key="1">
    <source>
        <dbReference type="EMBL" id="AIK96317.1"/>
    </source>
</evidence>
<reference evidence="1 2" key="1">
    <citation type="submission" date="2014-07" db="EMBL/GenBank/DDBJ databases">
        <title>Comparative genomic insights into amoeba endosymbionts belonging to the families of Holosporaceae and Candidatus Midichloriaceae within Rickettsiales.</title>
        <authorList>
            <person name="Wang Z."/>
            <person name="Wu M."/>
        </authorList>
    </citation>
    <scope>NUCLEOTIDE SEQUENCE [LARGE SCALE GENOMIC DNA]</scope>
    <source>
        <strain evidence="1">PRA3</strain>
    </source>
</reference>
<proteinExistence type="predicted"/>
<protein>
    <submittedName>
        <fullName evidence="1">Uncharacterized protein</fullName>
    </submittedName>
</protein>
<sequence length="106" mass="11751">MFLLPIYATTHFLAAASGDDGTNNSGNGGTSPALAFYNIRRLNEIFSNDEEIKKSMSKKLLVDFKAIYKKCSTPALDEHKLNKHFNSIKDAIIDQSRSLKSSKSHS</sequence>
<dbReference type="Proteomes" id="UP000028926">
    <property type="component" value="Chromosome"/>
</dbReference>
<dbReference type="KEGG" id="paca:ID47_05575"/>